<dbReference type="EMBL" id="CATQJL010000305">
    <property type="protein sequence ID" value="CAJ0602529.1"/>
    <property type="molecule type" value="Genomic_DNA"/>
</dbReference>
<feature type="compositionally biased region" description="Basic and acidic residues" evidence="1">
    <location>
        <begin position="8"/>
        <end position="19"/>
    </location>
</feature>
<feature type="region of interest" description="Disordered" evidence="1">
    <location>
        <begin position="1"/>
        <end position="45"/>
    </location>
</feature>
<keyword evidence="3" id="KW-1185">Reference proteome</keyword>
<sequence length="79" mass="8579">MHGSPCGKESDETSCEKPRRSSFGQDFQEVEETGAVFSSTNPVASGTHEELPLTYFMGPYGLCLRLADGLGPRTNCNSY</sequence>
<name>A0AA36H1X7_CYLNA</name>
<evidence type="ECO:0000313" key="2">
    <source>
        <dbReference type="EMBL" id="CAJ0602529.1"/>
    </source>
</evidence>
<proteinExistence type="predicted"/>
<evidence type="ECO:0000313" key="3">
    <source>
        <dbReference type="Proteomes" id="UP001176961"/>
    </source>
</evidence>
<evidence type="ECO:0000256" key="1">
    <source>
        <dbReference type="SAM" id="MobiDB-lite"/>
    </source>
</evidence>
<comment type="caution">
    <text evidence="2">The sequence shown here is derived from an EMBL/GenBank/DDBJ whole genome shotgun (WGS) entry which is preliminary data.</text>
</comment>
<dbReference type="Proteomes" id="UP001176961">
    <property type="component" value="Unassembled WGS sequence"/>
</dbReference>
<reference evidence="2" key="1">
    <citation type="submission" date="2023-07" db="EMBL/GenBank/DDBJ databases">
        <authorList>
            <consortium name="CYATHOMIX"/>
        </authorList>
    </citation>
    <scope>NUCLEOTIDE SEQUENCE</scope>
    <source>
        <strain evidence="2">N/A</strain>
    </source>
</reference>
<protein>
    <submittedName>
        <fullName evidence="2">Uncharacterized protein</fullName>
    </submittedName>
</protein>
<gene>
    <name evidence="2" type="ORF">CYNAS_LOCUS14512</name>
</gene>
<dbReference type="AlphaFoldDB" id="A0AA36H1X7"/>
<organism evidence="2 3">
    <name type="scientific">Cylicocyclus nassatus</name>
    <name type="common">Nematode worm</name>
    <dbReference type="NCBI Taxonomy" id="53992"/>
    <lineage>
        <taxon>Eukaryota</taxon>
        <taxon>Metazoa</taxon>
        <taxon>Ecdysozoa</taxon>
        <taxon>Nematoda</taxon>
        <taxon>Chromadorea</taxon>
        <taxon>Rhabditida</taxon>
        <taxon>Rhabditina</taxon>
        <taxon>Rhabditomorpha</taxon>
        <taxon>Strongyloidea</taxon>
        <taxon>Strongylidae</taxon>
        <taxon>Cylicocyclus</taxon>
    </lineage>
</organism>
<accession>A0AA36H1X7</accession>